<comment type="caution">
    <text evidence="7">The sequence shown here is derived from an EMBL/GenBank/DDBJ whole genome shotgun (WGS) entry which is preliminary data.</text>
</comment>
<evidence type="ECO:0000256" key="6">
    <source>
        <dbReference type="SAM" id="Phobius"/>
    </source>
</evidence>
<evidence type="ECO:0000313" key="8">
    <source>
        <dbReference type="Proteomes" id="UP001597497"/>
    </source>
</evidence>
<keyword evidence="8" id="KW-1185">Reference proteome</keyword>
<keyword evidence="3 6" id="KW-0812">Transmembrane</keyword>
<proteinExistence type="inferred from homology"/>
<feature type="transmembrane region" description="Helical" evidence="6">
    <location>
        <begin position="155"/>
        <end position="177"/>
    </location>
</feature>
<evidence type="ECO:0000256" key="4">
    <source>
        <dbReference type="ARBA" id="ARBA00022989"/>
    </source>
</evidence>
<feature type="transmembrane region" description="Helical" evidence="6">
    <location>
        <begin position="48"/>
        <end position="65"/>
    </location>
</feature>
<name>A0ABW5R7N8_9BACL</name>
<protein>
    <submittedName>
        <fullName evidence="7">DUF92 domain-containing protein</fullName>
    </submittedName>
</protein>
<sequence length="276" mass="29310">MMISWGVGLLFSGIVARYAYRRRMLTASGMVAAIILGTGLYALGTPAWYGSLLAFFFSSSLLSKWKRHRKGHAKKHDEKGSTRDAGQVWANGGAALIACMLYAWTGQPEWGLAFVGALATVNADTWATEIGGLSRRQPIHILTGKRVPRGTSGGISMLGTLAAAAGALLIGISFILLQQLTEKESLFEWDAASIVILLFIAACSGLVGAMVDSMLGATVQRMFRCTVCGQSTEKQTHCEQATVHFRGLGWMNNDAVNAISSISGALAAIGLGILLL</sequence>
<dbReference type="EMBL" id="JBHUMM010000009">
    <property type="protein sequence ID" value="MFD2671102.1"/>
    <property type="molecule type" value="Genomic_DNA"/>
</dbReference>
<evidence type="ECO:0000256" key="1">
    <source>
        <dbReference type="ARBA" id="ARBA00004141"/>
    </source>
</evidence>
<comment type="subcellular location">
    <subcellularLocation>
        <location evidence="1">Membrane</location>
        <topology evidence="1">Multi-pass membrane protein</topology>
    </subcellularLocation>
</comment>
<dbReference type="InterPro" id="IPR002794">
    <property type="entry name" value="DUF92_TMEM19"/>
</dbReference>
<keyword evidence="4 6" id="KW-1133">Transmembrane helix</keyword>
<gene>
    <name evidence="7" type="ORF">ACFSUC_05735</name>
</gene>
<feature type="transmembrane region" description="Helical" evidence="6">
    <location>
        <begin position="189"/>
        <end position="211"/>
    </location>
</feature>
<reference evidence="8" key="1">
    <citation type="journal article" date="2019" name="Int. J. Syst. Evol. Microbiol.">
        <title>The Global Catalogue of Microorganisms (GCM) 10K type strain sequencing project: providing services to taxonomists for standard genome sequencing and annotation.</title>
        <authorList>
            <consortium name="The Broad Institute Genomics Platform"/>
            <consortium name="The Broad Institute Genome Sequencing Center for Infectious Disease"/>
            <person name="Wu L."/>
            <person name="Ma J."/>
        </authorList>
    </citation>
    <scope>NUCLEOTIDE SEQUENCE [LARGE SCALE GENOMIC DNA]</scope>
    <source>
        <strain evidence="8">KCTC 33676</strain>
    </source>
</reference>
<accession>A0ABW5R7N8</accession>
<dbReference type="Pfam" id="PF01940">
    <property type="entry name" value="DUF92"/>
    <property type="match status" value="1"/>
</dbReference>
<dbReference type="PANTHER" id="PTHR13353:SF5">
    <property type="entry name" value="TRANSMEMBRANE PROTEIN 19"/>
    <property type="match status" value="1"/>
</dbReference>
<keyword evidence="5 6" id="KW-0472">Membrane</keyword>
<feature type="transmembrane region" description="Helical" evidence="6">
    <location>
        <begin position="255"/>
        <end position="275"/>
    </location>
</feature>
<dbReference type="Proteomes" id="UP001597497">
    <property type="component" value="Unassembled WGS sequence"/>
</dbReference>
<evidence type="ECO:0000256" key="5">
    <source>
        <dbReference type="ARBA" id="ARBA00023136"/>
    </source>
</evidence>
<feature type="transmembrane region" description="Helical" evidence="6">
    <location>
        <begin position="86"/>
        <end position="104"/>
    </location>
</feature>
<organism evidence="7 8">
    <name type="scientific">Marinicrinis sediminis</name>
    <dbReference type="NCBI Taxonomy" id="1652465"/>
    <lineage>
        <taxon>Bacteria</taxon>
        <taxon>Bacillati</taxon>
        <taxon>Bacillota</taxon>
        <taxon>Bacilli</taxon>
        <taxon>Bacillales</taxon>
        <taxon>Paenibacillaceae</taxon>
    </lineage>
</organism>
<feature type="transmembrane region" description="Helical" evidence="6">
    <location>
        <begin position="24"/>
        <end position="42"/>
    </location>
</feature>
<comment type="similarity">
    <text evidence="2">Belongs to the TMEM19 family.</text>
</comment>
<evidence type="ECO:0000256" key="3">
    <source>
        <dbReference type="ARBA" id="ARBA00022692"/>
    </source>
</evidence>
<evidence type="ECO:0000313" key="7">
    <source>
        <dbReference type="EMBL" id="MFD2671102.1"/>
    </source>
</evidence>
<dbReference type="PANTHER" id="PTHR13353">
    <property type="entry name" value="TRANSMEMBRANE PROTEIN 19"/>
    <property type="match status" value="1"/>
</dbReference>
<dbReference type="RefSeq" id="WP_379928535.1">
    <property type="nucleotide sequence ID" value="NZ_JBHUMM010000009.1"/>
</dbReference>
<evidence type="ECO:0000256" key="2">
    <source>
        <dbReference type="ARBA" id="ARBA00009012"/>
    </source>
</evidence>